<keyword evidence="2" id="KW-0808">Transferase</keyword>
<keyword evidence="3" id="KW-1185">Reference proteome</keyword>
<dbReference type="Pfam" id="PF04230">
    <property type="entry name" value="PS_pyruv_trans"/>
    <property type="match status" value="1"/>
</dbReference>
<dbReference type="STRING" id="295069.SAMN05421856_103239"/>
<dbReference type="Proteomes" id="UP000199450">
    <property type="component" value="Unassembled WGS sequence"/>
</dbReference>
<accession>A0A1H7YD82</accession>
<dbReference type="AlphaFoldDB" id="A0A1H7YD82"/>
<evidence type="ECO:0000313" key="3">
    <source>
        <dbReference type="Proteomes" id="UP000199450"/>
    </source>
</evidence>
<reference evidence="3" key="1">
    <citation type="submission" date="2016-10" db="EMBL/GenBank/DDBJ databases">
        <authorList>
            <person name="Varghese N."/>
            <person name="Submissions S."/>
        </authorList>
    </citation>
    <scope>NUCLEOTIDE SEQUENCE [LARGE SCALE GENOMIC DNA]</scope>
    <source>
        <strain evidence="3">DSM 17453</strain>
    </source>
</reference>
<dbReference type="OrthoDB" id="9799278at2"/>
<name>A0A1H7YD82_9FLAO</name>
<evidence type="ECO:0000259" key="1">
    <source>
        <dbReference type="Pfam" id="PF04230"/>
    </source>
</evidence>
<dbReference type="GO" id="GO:0016740">
    <property type="term" value="F:transferase activity"/>
    <property type="evidence" value="ECO:0007669"/>
    <property type="project" value="UniProtKB-KW"/>
</dbReference>
<evidence type="ECO:0000313" key="2">
    <source>
        <dbReference type="EMBL" id="SEM43861.1"/>
    </source>
</evidence>
<feature type="domain" description="Polysaccharide pyruvyl transferase" evidence="1">
    <location>
        <begin position="13"/>
        <end position="316"/>
    </location>
</feature>
<dbReference type="InterPro" id="IPR007345">
    <property type="entry name" value="Polysacch_pyruvyl_Trfase"/>
</dbReference>
<gene>
    <name evidence="2" type="ORF">SAMN05421856_103239</name>
</gene>
<dbReference type="EMBL" id="FOBV01000003">
    <property type="protein sequence ID" value="SEM43861.1"/>
    <property type="molecule type" value="Genomic_DNA"/>
</dbReference>
<sequence length="379" mass="44179">MKIAIITHPLKNNYGGILQNWALQQVLKRGGNEVYSIDKLQKLPLKTKILSFLKNFLLKISGKNVKLKNWLSDKDTNIIDCNTREFVKNEIVLTETIFNNSQVDRLHNKYMFNCYIVGSDQVWRRNQVRTNDLEFLEFLKENNKVKKIAYAASFGVDFWEFNEKETLKYKKLAKLFDAISVREDSGVNLCNDYLKVEAEQVIDPTLLLSKDDYIKLVNKAAIEKSEGNLFCYILDKNNHKNNIVEIVAREKKLKAFEVMPKYKYNSVENDNIENCVFPKVETWIRAFMDAEFVVTDSFHGTAFSIIFNKPFIAILNKQRGASRFYSLLKLFSLEDRIIIAENEFNKEILNRDLDYDKVNSKLQVLKSNALNFINLSITK</sequence>
<organism evidence="2 3">
    <name type="scientific">Chryseobacterium taichungense</name>
    <dbReference type="NCBI Taxonomy" id="295069"/>
    <lineage>
        <taxon>Bacteria</taxon>
        <taxon>Pseudomonadati</taxon>
        <taxon>Bacteroidota</taxon>
        <taxon>Flavobacteriia</taxon>
        <taxon>Flavobacteriales</taxon>
        <taxon>Weeksellaceae</taxon>
        <taxon>Chryseobacterium group</taxon>
        <taxon>Chryseobacterium</taxon>
    </lineage>
</organism>
<protein>
    <submittedName>
        <fullName evidence="2">Polysaccharide pyruvyl transferase</fullName>
    </submittedName>
</protein>
<proteinExistence type="predicted"/>
<dbReference type="RefSeq" id="WP_089999501.1">
    <property type="nucleotide sequence ID" value="NZ_FOBV01000003.1"/>
</dbReference>